<evidence type="ECO:0000259" key="7">
    <source>
        <dbReference type="PROSITE" id="PS50940"/>
    </source>
</evidence>
<evidence type="ECO:0000256" key="4">
    <source>
        <dbReference type="ARBA" id="ARBA00023157"/>
    </source>
</evidence>
<dbReference type="SUPFAM" id="SSF57625">
    <property type="entry name" value="Invertebrate chitin-binding proteins"/>
    <property type="match status" value="2"/>
</dbReference>
<dbReference type="PROSITE" id="PS50940">
    <property type="entry name" value="CHIT_BIND_II"/>
    <property type="match status" value="2"/>
</dbReference>
<evidence type="ECO:0000256" key="2">
    <source>
        <dbReference type="ARBA" id="ARBA00022729"/>
    </source>
</evidence>
<dbReference type="GeneID" id="113510512"/>
<evidence type="ECO:0000256" key="3">
    <source>
        <dbReference type="ARBA" id="ARBA00022737"/>
    </source>
</evidence>
<dbReference type="InParanoid" id="A0A6J1WG85"/>
<keyword evidence="5" id="KW-0325">Glycoprotein</keyword>
<keyword evidence="8" id="KW-1185">Reference proteome</keyword>
<feature type="domain" description="Chitin-binding type-2" evidence="7">
    <location>
        <begin position="33"/>
        <end position="91"/>
    </location>
</feature>
<dbReference type="InterPro" id="IPR002557">
    <property type="entry name" value="Chitin-bd_dom"/>
</dbReference>
<keyword evidence="2 6" id="KW-0732">Signal</keyword>
<evidence type="ECO:0000256" key="1">
    <source>
        <dbReference type="ARBA" id="ARBA00022669"/>
    </source>
</evidence>
<dbReference type="GO" id="GO:0008061">
    <property type="term" value="F:chitin binding"/>
    <property type="evidence" value="ECO:0007669"/>
    <property type="project" value="UniProtKB-KW"/>
</dbReference>
<dbReference type="Pfam" id="PF01607">
    <property type="entry name" value="CBM_14"/>
    <property type="match status" value="2"/>
</dbReference>
<reference evidence="9" key="1">
    <citation type="submission" date="2025-08" db="UniProtKB">
        <authorList>
            <consortium name="RefSeq"/>
        </authorList>
    </citation>
    <scope>IDENTIFICATION</scope>
    <source>
        <tissue evidence="9">Whole larvae</tissue>
    </source>
</reference>
<accession>A0A6J1WG85</accession>
<dbReference type="Gene3D" id="2.170.140.10">
    <property type="entry name" value="Chitin binding domain"/>
    <property type="match status" value="2"/>
</dbReference>
<dbReference type="RefSeq" id="XP_026749768.1">
    <property type="nucleotide sequence ID" value="XM_026893967.3"/>
</dbReference>
<protein>
    <submittedName>
        <fullName evidence="9">Peritrophin-1-like</fullName>
    </submittedName>
</protein>
<dbReference type="OrthoDB" id="6422323at2759"/>
<evidence type="ECO:0000313" key="9">
    <source>
        <dbReference type="RefSeq" id="XP_026749768.1"/>
    </source>
</evidence>
<proteinExistence type="predicted"/>
<feature type="chain" id="PRO_5026749464" evidence="6">
    <location>
        <begin position="18"/>
        <end position="216"/>
    </location>
</feature>
<dbReference type="Proteomes" id="UP001652740">
    <property type="component" value="Unplaced"/>
</dbReference>
<keyword evidence="3" id="KW-0677">Repeat</keyword>
<dbReference type="InterPro" id="IPR051940">
    <property type="entry name" value="Chitin_bind-dev_reg"/>
</dbReference>
<name>A0A6J1WG85_GALME</name>
<dbReference type="PANTHER" id="PTHR23301">
    <property type="entry name" value="CHITIN BINDING PERITROPHIN-A"/>
    <property type="match status" value="1"/>
</dbReference>
<gene>
    <name evidence="9" type="primary">LOC113510512</name>
</gene>
<dbReference type="PANTHER" id="PTHR23301:SF0">
    <property type="entry name" value="CHITIN-BINDING TYPE-2 DOMAIN-CONTAINING PROTEIN-RELATED"/>
    <property type="match status" value="1"/>
</dbReference>
<keyword evidence="1" id="KW-0147">Chitin-binding</keyword>
<keyword evidence="4" id="KW-1015">Disulfide bond</keyword>
<evidence type="ECO:0000313" key="8">
    <source>
        <dbReference type="Proteomes" id="UP001652740"/>
    </source>
</evidence>
<dbReference type="GO" id="GO:0005576">
    <property type="term" value="C:extracellular region"/>
    <property type="evidence" value="ECO:0007669"/>
    <property type="project" value="InterPro"/>
</dbReference>
<organism evidence="8 9">
    <name type="scientific">Galleria mellonella</name>
    <name type="common">Greater wax moth</name>
    <dbReference type="NCBI Taxonomy" id="7137"/>
    <lineage>
        <taxon>Eukaryota</taxon>
        <taxon>Metazoa</taxon>
        <taxon>Ecdysozoa</taxon>
        <taxon>Arthropoda</taxon>
        <taxon>Hexapoda</taxon>
        <taxon>Insecta</taxon>
        <taxon>Pterygota</taxon>
        <taxon>Neoptera</taxon>
        <taxon>Endopterygota</taxon>
        <taxon>Lepidoptera</taxon>
        <taxon>Glossata</taxon>
        <taxon>Ditrysia</taxon>
        <taxon>Pyraloidea</taxon>
        <taxon>Pyralidae</taxon>
        <taxon>Galleriinae</taxon>
        <taxon>Galleria</taxon>
    </lineage>
</organism>
<dbReference type="AlphaFoldDB" id="A0A6J1WG85"/>
<dbReference type="FunCoup" id="A0A6J1WG85">
    <property type="interactions" value="20"/>
</dbReference>
<dbReference type="InterPro" id="IPR036508">
    <property type="entry name" value="Chitin-bd_dom_sf"/>
</dbReference>
<dbReference type="KEGG" id="gmw:113510512"/>
<dbReference type="SMART" id="SM00494">
    <property type="entry name" value="ChtBD2"/>
    <property type="match status" value="2"/>
</dbReference>
<evidence type="ECO:0000256" key="6">
    <source>
        <dbReference type="SAM" id="SignalP"/>
    </source>
</evidence>
<evidence type="ECO:0000256" key="5">
    <source>
        <dbReference type="ARBA" id="ARBA00023180"/>
    </source>
</evidence>
<sequence length="216" mass="23931">MIGQLSFVLILAAAASAASIEIYRPMRGVDPNTVSCDPDGQIFLLLPSYTDCNAFYSCSNGQEVPFVCPDGLIFDFELQGCDYEWRANCTLRTPPDEIDVEGSGDEPGFLHEDLASSLIDELANVARPVNVEQTNIQSAHDSILNCHRVETASTRVAYKNDCQRYWRCLNGVPQVGFCSDGLFFNAATQQCDFEANSKCLVQQDDELKGEFIVYNK</sequence>
<feature type="domain" description="Chitin-binding type-2" evidence="7">
    <location>
        <begin position="143"/>
        <end position="201"/>
    </location>
</feature>
<feature type="signal peptide" evidence="6">
    <location>
        <begin position="1"/>
        <end position="17"/>
    </location>
</feature>